<dbReference type="Proteomes" id="UP000054564">
    <property type="component" value="Unassembled WGS sequence"/>
</dbReference>
<protein>
    <submittedName>
        <fullName evidence="2">Uncharacterized protein</fullName>
    </submittedName>
</protein>
<dbReference type="AlphaFoldDB" id="A0A0L0US95"/>
<feature type="region of interest" description="Disordered" evidence="1">
    <location>
        <begin position="66"/>
        <end position="112"/>
    </location>
</feature>
<accession>A0A0L0US95</accession>
<dbReference type="EMBL" id="AJIL01000319">
    <property type="protein sequence ID" value="KNE89604.1"/>
    <property type="molecule type" value="Genomic_DNA"/>
</dbReference>
<feature type="compositionally biased region" description="Polar residues" evidence="1">
    <location>
        <begin position="92"/>
        <end position="101"/>
    </location>
</feature>
<sequence>MTNNAEPAGVTVPPEVWAQMQQILASFGPLQGMITPAVPPLAPITTSFTPLAPINPVALASSDTITSQSGQIDLPPAVAPSDSFTDHESELDQSPSDSISAMFNDDEEKDTTPLHEVAEHTPKKDSSIQPAQDLVAITVTQDVVTNFEEYNFTIGKPLDPPPTTARFLSMEQLVSFCQEWAKHHGYAIFKAHSNTGKNVPQNRHNQNRLPIQDHWLDSHKHQDCKQNLVVEDPTWRTQPRAIGLSLGPCRA</sequence>
<evidence type="ECO:0000256" key="1">
    <source>
        <dbReference type="SAM" id="MobiDB-lite"/>
    </source>
</evidence>
<name>A0A0L0US95_9BASI</name>
<reference evidence="3" key="1">
    <citation type="submission" date="2014-03" db="EMBL/GenBank/DDBJ databases">
        <title>The Genome Sequence of Puccinia striiformis f. sp. tritici PST-78.</title>
        <authorList>
            <consortium name="The Broad Institute Genome Sequencing Platform"/>
            <person name="Cuomo C."/>
            <person name="Hulbert S."/>
            <person name="Chen X."/>
            <person name="Walker B."/>
            <person name="Young S.K."/>
            <person name="Zeng Q."/>
            <person name="Gargeya S."/>
            <person name="Fitzgerald M."/>
            <person name="Haas B."/>
            <person name="Abouelleil A."/>
            <person name="Alvarado L."/>
            <person name="Arachchi H.M."/>
            <person name="Berlin A.M."/>
            <person name="Chapman S.B."/>
            <person name="Goldberg J."/>
            <person name="Griggs A."/>
            <person name="Gujja S."/>
            <person name="Hansen M."/>
            <person name="Howarth C."/>
            <person name="Imamovic A."/>
            <person name="Larimer J."/>
            <person name="McCowan C."/>
            <person name="Montmayeur A."/>
            <person name="Murphy C."/>
            <person name="Neiman D."/>
            <person name="Pearson M."/>
            <person name="Priest M."/>
            <person name="Roberts A."/>
            <person name="Saif S."/>
            <person name="Shea T."/>
            <person name="Sisk P."/>
            <person name="Sykes S."/>
            <person name="Wortman J."/>
            <person name="Nusbaum C."/>
            <person name="Birren B."/>
        </authorList>
    </citation>
    <scope>NUCLEOTIDE SEQUENCE [LARGE SCALE GENOMIC DNA]</scope>
    <source>
        <strain evidence="3">race PST-78</strain>
    </source>
</reference>
<evidence type="ECO:0000313" key="2">
    <source>
        <dbReference type="EMBL" id="KNE89604.1"/>
    </source>
</evidence>
<evidence type="ECO:0000313" key="3">
    <source>
        <dbReference type="Proteomes" id="UP000054564"/>
    </source>
</evidence>
<gene>
    <name evidence="2" type="ORF">PSTG_16942</name>
</gene>
<organism evidence="2 3">
    <name type="scientific">Puccinia striiformis f. sp. tritici PST-78</name>
    <dbReference type="NCBI Taxonomy" id="1165861"/>
    <lineage>
        <taxon>Eukaryota</taxon>
        <taxon>Fungi</taxon>
        <taxon>Dikarya</taxon>
        <taxon>Basidiomycota</taxon>
        <taxon>Pucciniomycotina</taxon>
        <taxon>Pucciniomycetes</taxon>
        <taxon>Pucciniales</taxon>
        <taxon>Pucciniaceae</taxon>
        <taxon>Puccinia</taxon>
    </lineage>
</organism>
<comment type="caution">
    <text evidence="2">The sequence shown here is derived from an EMBL/GenBank/DDBJ whole genome shotgun (WGS) entry which is preliminary data.</text>
</comment>
<keyword evidence="3" id="KW-1185">Reference proteome</keyword>
<proteinExistence type="predicted"/>